<sequence length="172" mass="18553">MAGGLRDATLVTLWSDETQGELAAVSVGPASRFEGGYAFTALERPLLLDAQKEFRLTQQCFPGMADIWFDGCAEPGQLSRESSARNLEFLGSVYHGGRHFPSLVDRESGEYRRAGMLNLKLLGQDPAAEAEAFLHNSQVMLPPGGAADDATQDLMQIRLICMSPAPKGEPAP</sequence>
<name>A0A7S1QR82_ALECA</name>
<organism evidence="1">
    <name type="scientific">Alexandrium catenella</name>
    <name type="common">Red tide dinoflagellate</name>
    <name type="synonym">Gonyaulax catenella</name>
    <dbReference type="NCBI Taxonomy" id="2925"/>
    <lineage>
        <taxon>Eukaryota</taxon>
        <taxon>Sar</taxon>
        <taxon>Alveolata</taxon>
        <taxon>Dinophyceae</taxon>
        <taxon>Gonyaulacales</taxon>
        <taxon>Pyrocystaceae</taxon>
        <taxon>Alexandrium</taxon>
    </lineage>
</organism>
<dbReference type="AlphaFoldDB" id="A0A7S1QR82"/>
<evidence type="ECO:0000313" key="1">
    <source>
        <dbReference type="EMBL" id="CAD9145908.1"/>
    </source>
</evidence>
<dbReference type="EMBL" id="HBGE01048565">
    <property type="protein sequence ID" value="CAD9145908.1"/>
    <property type="molecule type" value="Transcribed_RNA"/>
</dbReference>
<reference evidence="1" key="1">
    <citation type="submission" date="2021-01" db="EMBL/GenBank/DDBJ databases">
        <authorList>
            <person name="Corre E."/>
            <person name="Pelletier E."/>
            <person name="Niang G."/>
            <person name="Scheremetjew M."/>
            <person name="Finn R."/>
            <person name="Kale V."/>
            <person name="Holt S."/>
            <person name="Cochrane G."/>
            <person name="Meng A."/>
            <person name="Brown T."/>
            <person name="Cohen L."/>
        </authorList>
    </citation>
    <scope>NUCLEOTIDE SEQUENCE</scope>
    <source>
        <strain evidence="1">OF101</strain>
    </source>
</reference>
<protein>
    <submittedName>
        <fullName evidence="1">Uncharacterized protein</fullName>
    </submittedName>
</protein>
<accession>A0A7S1QR82</accession>
<proteinExistence type="predicted"/>
<gene>
    <name evidence="1" type="ORF">ACAT0790_LOCUS29315</name>
</gene>